<evidence type="ECO:0000313" key="2">
    <source>
        <dbReference type="Proteomes" id="UP000276133"/>
    </source>
</evidence>
<name>A0A3M7QAZ5_BRAPC</name>
<accession>A0A3M7QAZ5</accession>
<reference evidence="1 2" key="1">
    <citation type="journal article" date="2018" name="Sci. Rep.">
        <title>Genomic signatures of local adaptation to the degree of environmental predictability in rotifers.</title>
        <authorList>
            <person name="Franch-Gras L."/>
            <person name="Hahn C."/>
            <person name="Garcia-Roger E.M."/>
            <person name="Carmona M.J."/>
            <person name="Serra M."/>
            <person name="Gomez A."/>
        </authorList>
    </citation>
    <scope>NUCLEOTIDE SEQUENCE [LARGE SCALE GENOMIC DNA]</scope>
    <source>
        <strain evidence="1">HYR1</strain>
    </source>
</reference>
<comment type="caution">
    <text evidence="1">The sequence shown here is derived from an EMBL/GenBank/DDBJ whole genome shotgun (WGS) entry which is preliminary data.</text>
</comment>
<proteinExistence type="predicted"/>
<keyword evidence="2" id="KW-1185">Reference proteome</keyword>
<sequence>MIFKGGAYCSLFTRKNLEVSSIFDKEVSLSASLRTEIAVIDFFNFNAVFNISCVPSCLVLGRGQLRPDLNGQKGGQYNRPDLAVNLTGVYLTARKMAGRLWTESKYFGLVCESKRWSIVKVVTFAKDSRMMVQVFVLLWNKISFHDRVQMKRQSLYLRTCCFDMAYIGIPFRVYWSD</sequence>
<gene>
    <name evidence="1" type="ORF">BpHYR1_002144</name>
</gene>
<dbReference type="EMBL" id="REGN01006839">
    <property type="protein sequence ID" value="RNA08148.1"/>
    <property type="molecule type" value="Genomic_DNA"/>
</dbReference>
<dbReference type="Proteomes" id="UP000276133">
    <property type="component" value="Unassembled WGS sequence"/>
</dbReference>
<organism evidence="1 2">
    <name type="scientific">Brachionus plicatilis</name>
    <name type="common">Marine rotifer</name>
    <name type="synonym">Brachionus muelleri</name>
    <dbReference type="NCBI Taxonomy" id="10195"/>
    <lineage>
        <taxon>Eukaryota</taxon>
        <taxon>Metazoa</taxon>
        <taxon>Spiralia</taxon>
        <taxon>Gnathifera</taxon>
        <taxon>Rotifera</taxon>
        <taxon>Eurotatoria</taxon>
        <taxon>Monogononta</taxon>
        <taxon>Pseudotrocha</taxon>
        <taxon>Ploima</taxon>
        <taxon>Brachionidae</taxon>
        <taxon>Brachionus</taxon>
    </lineage>
</organism>
<dbReference type="AlphaFoldDB" id="A0A3M7QAZ5"/>
<evidence type="ECO:0000313" key="1">
    <source>
        <dbReference type="EMBL" id="RNA08148.1"/>
    </source>
</evidence>
<protein>
    <submittedName>
        <fullName evidence="1">Uncharacterized protein</fullName>
    </submittedName>
</protein>